<sequence>MSRVNRYWGDRPAAETAATEAVDVLEKVGDDAALASGLSNQSQLHALAGQADAAVTAGERAVVLARATGSTGVLSHALNNVGYALWDRGDPRGRRLLEESLSVARDAGELLDEGMAYAERHARWEENAPAMMRRPALVVLGLVRARRGLPGADIEIRPA</sequence>
<comment type="caution">
    <text evidence="1">The sequence shown here is derived from an EMBL/GenBank/DDBJ whole genome shotgun (WGS) entry which is preliminary data.</text>
</comment>
<name>A0ABV8IKU0_9ACTN</name>
<dbReference type="RefSeq" id="WP_378065874.1">
    <property type="nucleotide sequence ID" value="NZ_JBHSBL010000006.1"/>
</dbReference>
<dbReference type="SUPFAM" id="SSF48452">
    <property type="entry name" value="TPR-like"/>
    <property type="match status" value="1"/>
</dbReference>
<organism evidence="1 2">
    <name type="scientific">Actinoplanes subglobosus</name>
    <dbReference type="NCBI Taxonomy" id="1547892"/>
    <lineage>
        <taxon>Bacteria</taxon>
        <taxon>Bacillati</taxon>
        <taxon>Actinomycetota</taxon>
        <taxon>Actinomycetes</taxon>
        <taxon>Micromonosporales</taxon>
        <taxon>Micromonosporaceae</taxon>
        <taxon>Actinoplanes</taxon>
    </lineage>
</organism>
<reference evidence="2" key="1">
    <citation type="journal article" date="2019" name="Int. J. Syst. Evol. Microbiol.">
        <title>The Global Catalogue of Microorganisms (GCM) 10K type strain sequencing project: providing services to taxonomists for standard genome sequencing and annotation.</title>
        <authorList>
            <consortium name="The Broad Institute Genomics Platform"/>
            <consortium name="The Broad Institute Genome Sequencing Center for Infectious Disease"/>
            <person name="Wu L."/>
            <person name="Ma J."/>
        </authorList>
    </citation>
    <scope>NUCLEOTIDE SEQUENCE [LARGE SCALE GENOMIC DNA]</scope>
    <source>
        <strain evidence="2">TBRC 5832</strain>
    </source>
</reference>
<proteinExistence type="predicted"/>
<gene>
    <name evidence="1" type="ORF">ACFO0C_07835</name>
</gene>
<accession>A0ABV8IKU0</accession>
<dbReference type="InterPro" id="IPR011990">
    <property type="entry name" value="TPR-like_helical_dom_sf"/>
</dbReference>
<dbReference type="Gene3D" id="1.25.40.10">
    <property type="entry name" value="Tetratricopeptide repeat domain"/>
    <property type="match status" value="1"/>
</dbReference>
<evidence type="ECO:0008006" key="3">
    <source>
        <dbReference type="Google" id="ProtNLM"/>
    </source>
</evidence>
<dbReference type="Proteomes" id="UP001595867">
    <property type="component" value="Unassembled WGS sequence"/>
</dbReference>
<evidence type="ECO:0000313" key="2">
    <source>
        <dbReference type="Proteomes" id="UP001595867"/>
    </source>
</evidence>
<keyword evidence="2" id="KW-1185">Reference proteome</keyword>
<protein>
    <recommendedName>
        <fullName evidence="3">Tetratricopeptide repeat protein</fullName>
    </recommendedName>
</protein>
<dbReference type="EMBL" id="JBHSBL010000006">
    <property type="protein sequence ID" value="MFC4064837.1"/>
    <property type="molecule type" value="Genomic_DNA"/>
</dbReference>
<evidence type="ECO:0000313" key="1">
    <source>
        <dbReference type="EMBL" id="MFC4064837.1"/>
    </source>
</evidence>